<reference evidence="3 4" key="1">
    <citation type="submission" date="2021-12" db="EMBL/GenBank/DDBJ databases">
        <title>Discovery of the Pendulisporaceae a myxobacterial family with distinct sporulation behavior and unique specialized metabolism.</title>
        <authorList>
            <person name="Garcia R."/>
            <person name="Popoff A."/>
            <person name="Bader C.D."/>
            <person name="Loehr J."/>
            <person name="Walesch S."/>
            <person name="Walt C."/>
            <person name="Boldt J."/>
            <person name="Bunk B."/>
            <person name="Haeckl F.J.F.P.J."/>
            <person name="Gunesch A.P."/>
            <person name="Birkelbach J."/>
            <person name="Nuebel U."/>
            <person name="Pietschmann T."/>
            <person name="Bach T."/>
            <person name="Mueller R."/>
        </authorList>
    </citation>
    <scope>NUCLEOTIDE SEQUENCE [LARGE SCALE GENOMIC DNA]</scope>
    <source>
        <strain evidence="3 4">MSr12523</strain>
    </source>
</reference>
<sequence length="54" mass="5518">MHRIAVVLLALISLAALAAACGGAPPMPKGPPPEYEEHDAGTPIFEGQTPSPAR</sequence>
<evidence type="ECO:0000313" key="3">
    <source>
        <dbReference type="EMBL" id="WXA98363.1"/>
    </source>
</evidence>
<organism evidence="3 4">
    <name type="scientific">Pendulispora brunnea</name>
    <dbReference type="NCBI Taxonomy" id="2905690"/>
    <lineage>
        <taxon>Bacteria</taxon>
        <taxon>Pseudomonadati</taxon>
        <taxon>Myxococcota</taxon>
        <taxon>Myxococcia</taxon>
        <taxon>Myxococcales</taxon>
        <taxon>Sorangiineae</taxon>
        <taxon>Pendulisporaceae</taxon>
        <taxon>Pendulispora</taxon>
    </lineage>
</organism>
<keyword evidence="4" id="KW-1185">Reference proteome</keyword>
<proteinExistence type="predicted"/>
<dbReference type="PROSITE" id="PS51257">
    <property type="entry name" value="PROKAR_LIPOPROTEIN"/>
    <property type="match status" value="1"/>
</dbReference>
<protein>
    <recommendedName>
        <fullName evidence="5">Lipoprotein</fullName>
    </recommendedName>
</protein>
<feature type="signal peptide" evidence="2">
    <location>
        <begin position="1"/>
        <end position="18"/>
    </location>
</feature>
<dbReference type="RefSeq" id="WP_394848976.1">
    <property type="nucleotide sequence ID" value="NZ_CP089982.1"/>
</dbReference>
<gene>
    <name evidence="3" type="ORF">LZC95_16185</name>
</gene>
<evidence type="ECO:0000256" key="1">
    <source>
        <dbReference type="SAM" id="MobiDB-lite"/>
    </source>
</evidence>
<dbReference type="Proteomes" id="UP001379533">
    <property type="component" value="Chromosome"/>
</dbReference>
<dbReference type="EMBL" id="CP089982">
    <property type="protein sequence ID" value="WXA98363.1"/>
    <property type="molecule type" value="Genomic_DNA"/>
</dbReference>
<feature type="chain" id="PRO_5046056648" description="Lipoprotein" evidence="2">
    <location>
        <begin position="19"/>
        <end position="54"/>
    </location>
</feature>
<evidence type="ECO:0008006" key="5">
    <source>
        <dbReference type="Google" id="ProtNLM"/>
    </source>
</evidence>
<accession>A0ABZ2KM18</accession>
<name>A0ABZ2KM18_9BACT</name>
<feature type="region of interest" description="Disordered" evidence="1">
    <location>
        <begin position="23"/>
        <end position="54"/>
    </location>
</feature>
<evidence type="ECO:0000256" key="2">
    <source>
        <dbReference type="SAM" id="SignalP"/>
    </source>
</evidence>
<keyword evidence="2" id="KW-0732">Signal</keyword>
<evidence type="ECO:0000313" key="4">
    <source>
        <dbReference type="Proteomes" id="UP001379533"/>
    </source>
</evidence>